<evidence type="ECO:0000256" key="1">
    <source>
        <dbReference type="ARBA" id="ARBA00004141"/>
    </source>
</evidence>
<evidence type="ECO:0000256" key="2">
    <source>
        <dbReference type="ARBA" id="ARBA00022722"/>
    </source>
</evidence>
<feature type="transmembrane region" description="Helical" evidence="5">
    <location>
        <begin position="236"/>
        <end position="256"/>
    </location>
</feature>
<dbReference type="InterPro" id="IPR002562">
    <property type="entry name" value="3'-5'_exonuclease_dom"/>
</dbReference>
<evidence type="ECO:0000313" key="7">
    <source>
        <dbReference type="EMBL" id="GMH89411.1"/>
    </source>
</evidence>
<keyword evidence="8" id="KW-1185">Reference proteome</keyword>
<reference evidence="8" key="1">
    <citation type="journal article" date="2023" name="Commun. Biol.">
        <title>Genome analysis of Parmales, the sister group of diatoms, reveals the evolutionary specialization of diatoms from phago-mixotrophs to photoautotrophs.</title>
        <authorList>
            <person name="Ban H."/>
            <person name="Sato S."/>
            <person name="Yoshikawa S."/>
            <person name="Yamada K."/>
            <person name="Nakamura Y."/>
            <person name="Ichinomiya M."/>
            <person name="Sato N."/>
            <person name="Blanc-Mathieu R."/>
            <person name="Endo H."/>
            <person name="Kuwata A."/>
            <person name="Ogata H."/>
        </authorList>
    </citation>
    <scope>NUCLEOTIDE SEQUENCE [LARGE SCALE GENOMIC DNA]</scope>
    <source>
        <strain evidence="8">NIES 3701</strain>
    </source>
</reference>
<dbReference type="GO" id="GO:0016020">
    <property type="term" value="C:membrane"/>
    <property type="evidence" value="ECO:0007669"/>
    <property type="project" value="UniProtKB-SubCell"/>
</dbReference>
<dbReference type="PANTHER" id="PTHR13620">
    <property type="entry name" value="3-5 EXONUCLEASE"/>
    <property type="match status" value="1"/>
</dbReference>
<feature type="domain" description="3'-5' exonuclease" evidence="6">
    <location>
        <begin position="981"/>
        <end position="1032"/>
    </location>
</feature>
<dbReference type="InterPro" id="IPR036770">
    <property type="entry name" value="Ankyrin_rpt-contain_sf"/>
</dbReference>
<dbReference type="GO" id="GO:0005230">
    <property type="term" value="F:extracellular ligand-gated monoatomic ion channel activity"/>
    <property type="evidence" value="ECO:0007669"/>
    <property type="project" value="InterPro"/>
</dbReference>
<dbReference type="Gene3D" id="1.25.40.20">
    <property type="entry name" value="Ankyrin repeat-containing domain"/>
    <property type="match status" value="1"/>
</dbReference>
<evidence type="ECO:0000256" key="5">
    <source>
        <dbReference type="SAM" id="Phobius"/>
    </source>
</evidence>
<keyword evidence="3" id="KW-0378">Hydrolase</keyword>
<comment type="subcellular location">
    <subcellularLocation>
        <location evidence="1">Membrane</location>
        <topology evidence="1">Multi-pass membrane protein</topology>
    </subcellularLocation>
</comment>
<organism evidence="7 8">
    <name type="scientific">Triparma strigata</name>
    <dbReference type="NCBI Taxonomy" id="1606541"/>
    <lineage>
        <taxon>Eukaryota</taxon>
        <taxon>Sar</taxon>
        <taxon>Stramenopiles</taxon>
        <taxon>Ochrophyta</taxon>
        <taxon>Bolidophyceae</taxon>
        <taxon>Parmales</taxon>
        <taxon>Triparmaceae</taxon>
        <taxon>Triparma</taxon>
    </lineage>
</organism>
<dbReference type="InterPro" id="IPR036734">
    <property type="entry name" value="Neur_chan_lig-bd_sf"/>
</dbReference>
<feature type="transmembrane region" description="Helical" evidence="5">
    <location>
        <begin position="338"/>
        <end position="359"/>
    </location>
</feature>
<name>A0A9W7BE73_9STRA</name>
<keyword evidence="5" id="KW-0812">Transmembrane</keyword>
<dbReference type="Gene3D" id="3.30.420.10">
    <property type="entry name" value="Ribonuclease H-like superfamily/Ribonuclease H"/>
    <property type="match status" value="1"/>
</dbReference>
<dbReference type="GO" id="GO:0008408">
    <property type="term" value="F:3'-5' exonuclease activity"/>
    <property type="evidence" value="ECO:0007669"/>
    <property type="project" value="InterPro"/>
</dbReference>
<feature type="compositionally biased region" description="Pro residues" evidence="4">
    <location>
        <begin position="601"/>
        <end position="611"/>
    </location>
</feature>
<dbReference type="PANTHER" id="PTHR13620:SF124">
    <property type="entry name" value="3'-5' EXONUCLEASE DOMAIN-CONTAINING PROTEIN"/>
    <property type="match status" value="1"/>
</dbReference>
<dbReference type="Proteomes" id="UP001165085">
    <property type="component" value="Unassembled WGS sequence"/>
</dbReference>
<keyword evidence="5" id="KW-1133">Transmembrane helix</keyword>
<comment type="caution">
    <text evidence="7">The sequence shown here is derived from an EMBL/GenBank/DDBJ whole genome shotgun (WGS) entry which is preliminary data.</text>
</comment>
<feature type="transmembrane region" description="Helical" evidence="5">
    <location>
        <begin position="300"/>
        <end position="318"/>
    </location>
</feature>
<proteinExistence type="predicted"/>
<dbReference type="Pfam" id="PF01612">
    <property type="entry name" value="DNA_pol_A_exo1"/>
    <property type="match status" value="1"/>
</dbReference>
<evidence type="ECO:0000256" key="3">
    <source>
        <dbReference type="ARBA" id="ARBA00022801"/>
    </source>
</evidence>
<evidence type="ECO:0000259" key="6">
    <source>
        <dbReference type="Pfam" id="PF01612"/>
    </source>
</evidence>
<keyword evidence="5" id="KW-0472">Membrane</keyword>
<feature type="compositionally biased region" description="Pro residues" evidence="4">
    <location>
        <begin position="580"/>
        <end position="589"/>
    </location>
</feature>
<dbReference type="OrthoDB" id="5975154at2759"/>
<dbReference type="SUPFAM" id="SSF90112">
    <property type="entry name" value="Neurotransmitter-gated ion-channel transmembrane pore"/>
    <property type="match status" value="1"/>
</dbReference>
<dbReference type="SUPFAM" id="SSF48403">
    <property type="entry name" value="Ankyrin repeat"/>
    <property type="match status" value="1"/>
</dbReference>
<dbReference type="SUPFAM" id="SSF53098">
    <property type="entry name" value="Ribonuclease H-like"/>
    <property type="match status" value="1"/>
</dbReference>
<dbReference type="InterPro" id="IPR012337">
    <property type="entry name" value="RNaseH-like_sf"/>
</dbReference>
<gene>
    <name evidence="7" type="ORF">TrST_g2323</name>
</gene>
<dbReference type="GO" id="GO:0006139">
    <property type="term" value="P:nucleobase-containing compound metabolic process"/>
    <property type="evidence" value="ECO:0007669"/>
    <property type="project" value="InterPro"/>
</dbReference>
<feature type="region of interest" description="Disordered" evidence="4">
    <location>
        <begin position="461"/>
        <end position="513"/>
    </location>
</feature>
<dbReference type="InterPro" id="IPR051132">
    <property type="entry name" value="3-5_Exonuclease_domain"/>
</dbReference>
<sequence>MFRNNDLFKKAQEALKARNGGAAIGSTEPDDYPLAQAELNFPITVKMSVKIVKILNVDTSSNTFFCDFILTCKWEDQTFRPVVEGLISRESVDWARHFVPEYDITNLVSLTDGVVSEPEFDFYRRKDSNVVRVIMKQRFRGTFFEHFELAQFPFDCQSLSVNFRARQDTSKVVFRLASKTKYPSVFSGSRFKMAEWDYLSPKGTPFVKCEDASRSKGAAKPHSFFSFNQPVSRKMGYYLANVVPLYFVIVAFGWLGFANDPTDNANRFNALIALLLTSTAFKYVYKETLPRVHYLTRLDYYMYLQLSFLLAQGVLHALASLSIEFDYYTVSEVRWKELTAIVIMASIWILGHFVLVNWAKGHRGLLDLEADALLSHLEELERADLQAEKRRKRGLFHWFWWQKTRNRARSASNSSTAADLLDSERARDNSLRFCDEYGLEDYELGALFELGDAEDWDYDTDSNRSMIDPVSTRSTSQSKDKDSARKASGKGWLERGSGGGQEDGIAMTQKKTERSYSPGTLPCFIPLKIPCKIVYIDSSLREVDIFGGSGVKNYSIEYSIEHVHGGGVGTAANTACCTEPQPPQPPQPKPVYLDLISNSPPKNPPKSPKPPSSRSFKNREYYKSLPKKYPPPTFTTLPTESELTDSIILSILHNPSDPLFPLLLPLLTSPQKISSLLLTEDSNGKAPLHKVFWKSPYYSQFFNFLQTHSLLPLLNHPSTGPGNNGKTPIFYAITQSRLPCIKLLINHVNLNIVNDKCQTPLSLMVSHFPPPLVDWFETHEDPTTPWINYFSIKPDPCDYGDVDPRFLNDINDPTKFYRGGYRERIKEGKKCRAVKVTSMESRRKCNRVHFEGEAVKEFRDVKKGKAPVAVKKSQVEGKVGGVVGDYLSLSDVGAVLVEEFRPMRGTKYYGIDCEWPKESKDGVSTLQICYRKGERIECYVTDDLGVLKGLEGVFVGFGLENDFRRLPYRIEEFVELKKGKEGLSKLCFDVFGKKLDKTLQCSDWRWPINEEQRRYAALDAGVCLKIFEIMNEKK</sequence>
<accession>A0A9W7BE73</accession>
<protein>
    <recommendedName>
        <fullName evidence="6">3'-5' exonuclease domain-containing protein</fullName>
    </recommendedName>
</protein>
<dbReference type="EMBL" id="BRXY01000357">
    <property type="protein sequence ID" value="GMH89411.1"/>
    <property type="molecule type" value="Genomic_DNA"/>
</dbReference>
<dbReference type="Gene3D" id="1.20.58.390">
    <property type="entry name" value="Neurotransmitter-gated ion-channel transmembrane domain"/>
    <property type="match status" value="1"/>
</dbReference>
<evidence type="ECO:0000256" key="4">
    <source>
        <dbReference type="SAM" id="MobiDB-lite"/>
    </source>
</evidence>
<feature type="region of interest" description="Disordered" evidence="4">
    <location>
        <begin position="574"/>
        <end position="617"/>
    </location>
</feature>
<dbReference type="InterPro" id="IPR038050">
    <property type="entry name" value="Neuro_actylchol_rec"/>
</dbReference>
<dbReference type="GO" id="GO:0003676">
    <property type="term" value="F:nucleic acid binding"/>
    <property type="evidence" value="ECO:0007669"/>
    <property type="project" value="InterPro"/>
</dbReference>
<keyword evidence="2" id="KW-0540">Nuclease</keyword>
<dbReference type="AlphaFoldDB" id="A0A9W7BE73"/>
<dbReference type="InterPro" id="IPR036397">
    <property type="entry name" value="RNaseH_sf"/>
</dbReference>
<dbReference type="InterPro" id="IPR036719">
    <property type="entry name" value="Neuro-gated_channel_TM_sf"/>
</dbReference>
<dbReference type="SUPFAM" id="SSF63712">
    <property type="entry name" value="Nicotinic receptor ligand binding domain-like"/>
    <property type="match status" value="1"/>
</dbReference>
<evidence type="ECO:0000313" key="8">
    <source>
        <dbReference type="Proteomes" id="UP001165085"/>
    </source>
</evidence>
<dbReference type="Gene3D" id="2.70.170.10">
    <property type="entry name" value="Neurotransmitter-gated ion-channel ligand-binding domain"/>
    <property type="match status" value="1"/>
</dbReference>